<organism evidence="3 4">
    <name type="scientific">Molossus molossus</name>
    <name type="common">Pallas' mastiff bat</name>
    <name type="synonym">Vespertilio molossus</name>
    <dbReference type="NCBI Taxonomy" id="27622"/>
    <lineage>
        <taxon>Eukaryota</taxon>
        <taxon>Metazoa</taxon>
        <taxon>Chordata</taxon>
        <taxon>Craniata</taxon>
        <taxon>Vertebrata</taxon>
        <taxon>Euteleostomi</taxon>
        <taxon>Mammalia</taxon>
        <taxon>Eutheria</taxon>
        <taxon>Laurasiatheria</taxon>
        <taxon>Chiroptera</taxon>
        <taxon>Yangochiroptera</taxon>
        <taxon>Molossidae</taxon>
        <taxon>Molossus</taxon>
    </lineage>
</organism>
<evidence type="ECO:0000259" key="2">
    <source>
        <dbReference type="Pfam" id="PF22573"/>
    </source>
</evidence>
<dbReference type="Proteomes" id="UP000550707">
    <property type="component" value="Unassembled WGS sequence"/>
</dbReference>
<evidence type="ECO:0000313" key="3">
    <source>
        <dbReference type="EMBL" id="KAF6424565.1"/>
    </source>
</evidence>
<evidence type="ECO:0000313" key="4">
    <source>
        <dbReference type="Proteomes" id="UP000550707"/>
    </source>
</evidence>
<dbReference type="PANTHER" id="PTHR47301:SF1">
    <property type="entry name" value="CHROMOSOME 10 OPEN READING FRAME 82"/>
    <property type="match status" value="1"/>
</dbReference>
<dbReference type="InterPro" id="IPR055215">
    <property type="entry name" value="SPMIP5_dom"/>
</dbReference>
<dbReference type="Pfam" id="PF22573">
    <property type="entry name" value="SPMIP5"/>
    <property type="match status" value="1"/>
</dbReference>
<protein>
    <recommendedName>
        <fullName evidence="2">Sperm-associated microtubule inner protein 5 domain-containing protein</fullName>
    </recommendedName>
</protein>
<dbReference type="FunCoup" id="A0A7J8DNC6">
    <property type="interactions" value="58"/>
</dbReference>
<dbReference type="EMBL" id="JACASF010000017">
    <property type="protein sequence ID" value="KAF6424565.1"/>
    <property type="molecule type" value="Genomic_DNA"/>
</dbReference>
<evidence type="ECO:0000256" key="1">
    <source>
        <dbReference type="SAM" id="MobiDB-lite"/>
    </source>
</evidence>
<dbReference type="InterPro" id="IPR043246">
    <property type="entry name" value="SPMIP5"/>
</dbReference>
<comment type="caution">
    <text evidence="3">The sequence shown here is derived from an EMBL/GenBank/DDBJ whole genome shotgun (WGS) entry which is preliminary data.</text>
</comment>
<name>A0A7J8DNC6_MOLMO</name>
<keyword evidence="4" id="KW-1185">Reference proteome</keyword>
<dbReference type="PANTHER" id="PTHR47301">
    <property type="entry name" value="HYPOTHETICAL PROTEIN LOC681006"/>
    <property type="match status" value="1"/>
</dbReference>
<reference evidence="3 4" key="1">
    <citation type="journal article" date="2020" name="Nature">
        <title>Six reference-quality genomes reveal evolution of bat adaptations.</title>
        <authorList>
            <person name="Jebb D."/>
            <person name="Huang Z."/>
            <person name="Pippel M."/>
            <person name="Hughes G.M."/>
            <person name="Lavrichenko K."/>
            <person name="Devanna P."/>
            <person name="Winkler S."/>
            <person name="Jermiin L.S."/>
            <person name="Skirmuntt E.C."/>
            <person name="Katzourakis A."/>
            <person name="Burkitt-Gray L."/>
            <person name="Ray D.A."/>
            <person name="Sullivan K.A.M."/>
            <person name="Roscito J.G."/>
            <person name="Kirilenko B.M."/>
            <person name="Davalos L.M."/>
            <person name="Corthals A.P."/>
            <person name="Power M.L."/>
            <person name="Jones G."/>
            <person name="Ransome R.D."/>
            <person name="Dechmann D.K.N."/>
            <person name="Locatelli A.G."/>
            <person name="Puechmaille S.J."/>
            <person name="Fedrigo O."/>
            <person name="Jarvis E.D."/>
            <person name="Hiller M."/>
            <person name="Vernes S.C."/>
            <person name="Myers E.W."/>
            <person name="Teeling E.C."/>
        </authorList>
    </citation>
    <scope>NUCLEOTIDE SEQUENCE [LARGE SCALE GENOMIC DNA]</scope>
    <source>
        <strain evidence="3">MMolMol1</strain>
        <tissue evidence="3">Muscle</tissue>
    </source>
</reference>
<gene>
    <name evidence="3" type="ORF">HJG59_001652</name>
</gene>
<feature type="domain" description="Sperm-associated microtubule inner protein 5" evidence="2">
    <location>
        <begin position="92"/>
        <end position="153"/>
    </location>
</feature>
<dbReference type="AlphaFoldDB" id="A0A7J8DNC6"/>
<feature type="region of interest" description="Disordered" evidence="1">
    <location>
        <begin position="221"/>
        <end position="244"/>
    </location>
</feature>
<sequence length="244" mass="27067">MESSKIFMRQLPVTPGYSGFVPYLSCEGTSSEGHMSQCLHTFREKTQQYRDQLKEFHCSVAAAPKLKPICSEETVLRALHQYYRQHHPLSLESKCIKKPLQEPPIPGWAGYLPRARVTELGCATRYTVMARNCYRDFLDIVEQAKRAHLKPYDEIYGVRATQPPPAPSPKALQQEGLLPKYPDCSIPGGSCPALGRALGEDPRPPVTCGCAQGQNLLTTGRVSGSPCPQPSLQKASCREPLKEN</sequence>
<proteinExistence type="predicted"/>
<dbReference type="InParanoid" id="A0A7J8DNC6"/>
<accession>A0A7J8DNC6</accession>